<reference evidence="1 2" key="1">
    <citation type="submission" date="2023-07" db="EMBL/GenBank/DDBJ databases">
        <title>Sorghum-associated microbial communities from plants grown in Nebraska, USA.</title>
        <authorList>
            <person name="Schachtman D."/>
        </authorList>
    </citation>
    <scope>NUCLEOTIDE SEQUENCE [LARGE SCALE GENOMIC DNA]</scope>
    <source>
        <strain evidence="1 2">4249</strain>
    </source>
</reference>
<name>A0ABU1WKJ1_9BURK</name>
<comment type="caution">
    <text evidence="1">The sequence shown here is derived from an EMBL/GenBank/DDBJ whole genome shotgun (WGS) entry which is preliminary data.</text>
</comment>
<dbReference type="EMBL" id="JAVDWU010000002">
    <property type="protein sequence ID" value="MDR7149521.1"/>
    <property type="molecule type" value="Genomic_DNA"/>
</dbReference>
<evidence type="ECO:0000313" key="2">
    <source>
        <dbReference type="Proteomes" id="UP001265700"/>
    </source>
</evidence>
<sequence>MHTPTSPREPREGLRDTLAQRQQRIEQARPQLKAELIGIDDVIDRVMEAVSAW</sequence>
<dbReference type="RefSeq" id="WP_310313610.1">
    <property type="nucleotide sequence ID" value="NZ_JAVDWU010000002.1"/>
</dbReference>
<organism evidence="1 2">
    <name type="scientific">Hydrogenophaga palleronii</name>
    <dbReference type="NCBI Taxonomy" id="65655"/>
    <lineage>
        <taxon>Bacteria</taxon>
        <taxon>Pseudomonadati</taxon>
        <taxon>Pseudomonadota</taxon>
        <taxon>Betaproteobacteria</taxon>
        <taxon>Burkholderiales</taxon>
        <taxon>Comamonadaceae</taxon>
        <taxon>Hydrogenophaga</taxon>
    </lineage>
</organism>
<dbReference type="Proteomes" id="UP001265700">
    <property type="component" value="Unassembled WGS sequence"/>
</dbReference>
<accession>A0ABU1WKJ1</accession>
<proteinExistence type="predicted"/>
<keyword evidence="2" id="KW-1185">Reference proteome</keyword>
<evidence type="ECO:0000313" key="1">
    <source>
        <dbReference type="EMBL" id="MDR7149521.1"/>
    </source>
</evidence>
<gene>
    <name evidence="1" type="ORF">J2W49_001470</name>
</gene>
<protein>
    <submittedName>
        <fullName evidence="1">Uncharacterized protein</fullName>
    </submittedName>
</protein>